<evidence type="ECO:0000313" key="2">
    <source>
        <dbReference type="Proteomes" id="UP001501746"/>
    </source>
</evidence>
<protein>
    <submittedName>
        <fullName evidence="1">Uncharacterized protein</fullName>
    </submittedName>
</protein>
<dbReference type="EMBL" id="BAAANK010000002">
    <property type="protein sequence ID" value="GAA1828916.1"/>
    <property type="molecule type" value="Genomic_DNA"/>
</dbReference>
<sequence length="165" mass="18013">MAMQRTAGVVLSLLDGRWLESEEAAVASLQRLGFTVMPDDGTVPPSGSRQRELMPATGIDHASLSILGSAPTNITFFIASAPERENAATRLAYENLLASLAMTLDSPQRFWADETTPVFWHHSDLEVGAQLFDRRDSTVMVWVEHRARSKAAEGGAFANRDPGSR</sequence>
<name>A0ABP4YRX0_9MICO</name>
<organism evidence="1 2">
    <name type="scientific">Agromyces salentinus</name>
    <dbReference type="NCBI Taxonomy" id="269421"/>
    <lineage>
        <taxon>Bacteria</taxon>
        <taxon>Bacillati</taxon>
        <taxon>Actinomycetota</taxon>
        <taxon>Actinomycetes</taxon>
        <taxon>Micrococcales</taxon>
        <taxon>Microbacteriaceae</taxon>
        <taxon>Agromyces</taxon>
    </lineage>
</organism>
<comment type="caution">
    <text evidence="1">The sequence shown here is derived from an EMBL/GenBank/DDBJ whole genome shotgun (WGS) entry which is preliminary data.</text>
</comment>
<accession>A0ABP4YRX0</accession>
<reference evidence="2" key="1">
    <citation type="journal article" date="2019" name="Int. J. Syst. Evol. Microbiol.">
        <title>The Global Catalogue of Microorganisms (GCM) 10K type strain sequencing project: providing services to taxonomists for standard genome sequencing and annotation.</title>
        <authorList>
            <consortium name="The Broad Institute Genomics Platform"/>
            <consortium name="The Broad Institute Genome Sequencing Center for Infectious Disease"/>
            <person name="Wu L."/>
            <person name="Ma J."/>
        </authorList>
    </citation>
    <scope>NUCLEOTIDE SEQUENCE [LARGE SCALE GENOMIC DNA]</scope>
    <source>
        <strain evidence="2">JCM 14323</strain>
    </source>
</reference>
<gene>
    <name evidence="1" type="ORF">GCM10009750_10660</name>
</gene>
<keyword evidence="2" id="KW-1185">Reference proteome</keyword>
<proteinExistence type="predicted"/>
<evidence type="ECO:0000313" key="1">
    <source>
        <dbReference type="EMBL" id="GAA1828916.1"/>
    </source>
</evidence>
<dbReference type="Proteomes" id="UP001501746">
    <property type="component" value="Unassembled WGS sequence"/>
</dbReference>